<evidence type="ECO:0000259" key="1">
    <source>
        <dbReference type="Pfam" id="PF09356"/>
    </source>
</evidence>
<name>A0AA42CJT5_9HYPH</name>
<sequence>MKALSAPLAAHLASGSTTMAYCWRVTRHDGIVLGFTEHDRDLVYAGTTFAASTGFSASQIEQSLGLSIDNMNAEGALSSAAITDADILAGRYDDATVELFWVNWSDPSMGITIAAGNIGEVKRQGVAFSAEFRSIANRLNQKIGQTYERTCSAKLGDSRCKIDLTSAAYGGSCVAETAGLTAQIIAAGLSGYAKDWFSGGTLRFTSGANTGLTFELKAHLRTSGVDLLEMWMPTPFPVAIGDTATVTAGCRKTFAVCKSKFDNHVNFRGYPHIPGTDAVTRYGVTGAFGQSGGSLFG</sequence>
<dbReference type="Pfam" id="PF09356">
    <property type="entry name" value="Phage_BR0599"/>
    <property type="match status" value="1"/>
</dbReference>
<evidence type="ECO:0000313" key="3">
    <source>
        <dbReference type="Proteomes" id="UP001165667"/>
    </source>
</evidence>
<dbReference type="InterPro" id="IPR018964">
    <property type="entry name" value="Phage_phiJL001_Gp84_C"/>
</dbReference>
<dbReference type="EMBL" id="JAMOIM010000011">
    <property type="protein sequence ID" value="MCW6509829.1"/>
    <property type="molecule type" value="Genomic_DNA"/>
</dbReference>
<organism evidence="2 3">
    <name type="scientific">Lichenifustis flavocetrariae</name>
    <dbReference type="NCBI Taxonomy" id="2949735"/>
    <lineage>
        <taxon>Bacteria</taxon>
        <taxon>Pseudomonadati</taxon>
        <taxon>Pseudomonadota</taxon>
        <taxon>Alphaproteobacteria</taxon>
        <taxon>Hyphomicrobiales</taxon>
        <taxon>Lichenihabitantaceae</taxon>
        <taxon>Lichenifustis</taxon>
    </lineage>
</organism>
<comment type="caution">
    <text evidence="2">The sequence shown here is derived from an EMBL/GenBank/DDBJ whole genome shotgun (WGS) entry which is preliminary data.</text>
</comment>
<evidence type="ECO:0000313" key="2">
    <source>
        <dbReference type="EMBL" id="MCW6509829.1"/>
    </source>
</evidence>
<dbReference type="NCBIfam" id="TIGR02218">
    <property type="entry name" value="phg_TIGR02218"/>
    <property type="match status" value="1"/>
</dbReference>
<reference evidence="2" key="1">
    <citation type="submission" date="2022-05" db="EMBL/GenBank/DDBJ databases">
        <authorList>
            <person name="Pankratov T."/>
        </authorList>
    </citation>
    <scope>NUCLEOTIDE SEQUENCE</scope>
    <source>
        <strain evidence="2">BP6-180914</strain>
    </source>
</reference>
<dbReference type="RefSeq" id="WP_282586197.1">
    <property type="nucleotide sequence ID" value="NZ_JAMOIM010000011.1"/>
</dbReference>
<keyword evidence="3" id="KW-1185">Reference proteome</keyword>
<gene>
    <name evidence="2" type="ORF">M8523_17570</name>
</gene>
<dbReference type="Proteomes" id="UP001165667">
    <property type="component" value="Unassembled WGS sequence"/>
</dbReference>
<dbReference type="AlphaFoldDB" id="A0AA42CJT5"/>
<accession>A0AA42CJT5</accession>
<dbReference type="InterPro" id="IPR011928">
    <property type="entry name" value="Phage_phiJL001_Gp84"/>
</dbReference>
<dbReference type="Pfam" id="PF09931">
    <property type="entry name" value="Phage_phiJL001_Gp84_N"/>
    <property type="match status" value="1"/>
</dbReference>
<feature type="domain" description="Bacteriophage phiJL001 Gp84 C-terminal" evidence="1">
    <location>
        <begin position="195"/>
        <end position="277"/>
    </location>
</feature>
<proteinExistence type="predicted"/>
<protein>
    <submittedName>
        <fullName evidence="2">DUF2163 domain-containing protein</fullName>
    </submittedName>
</protein>